<feature type="region of interest" description="Disordered" evidence="14">
    <location>
        <begin position="942"/>
        <end position="998"/>
    </location>
</feature>
<organism evidence="18 19">
    <name type="scientific">Dimorphilus gyrociliatus</name>
    <dbReference type="NCBI Taxonomy" id="2664684"/>
    <lineage>
        <taxon>Eukaryota</taxon>
        <taxon>Metazoa</taxon>
        <taxon>Spiralia</taxon>
        <taxon>Lophotrochozoa</taxon>
        <taxon>Annelida</taxon>
        <taxon>Polychaeta</taxon>
        <taxon>Polychaeta incertae sedis</taxon>
        <taxon>Dinophilidae</taxon>
        <taxon>Dimorphilus</taxon>
    </lineage>
</organism>
<keyword evidence="19" id="KW-1185">Reference proteome</keyword>
<dbReference type="InterPro" id="IPR002126">
    <property type="entry name" value="Cadherin-like_dom"/>
</dbReference>
<dbReference type="Pfam" id="PF00028">
    <property type="entry name" value="Cadherin"/>
    <property type="match status" value="4"/>
</dbReference>
<dbReference type="Pfam" id="PF08266">
    <property type="entry name" value="Cadherin_2"/>
    <property type="match status" value="1"/>
</dbReference>
<feature type="transmembrane region" description="Helical" evidence="15">
    <location>
        <begin position="783"/>
        <end position="808"/>
    </location>
</feature>
<sequence>MLPILAIILSIFLQNLVIANQGWIKLPKYKVKENQKAVVIANLAKDMNITLLENAKVTMHVEKEEIFKEVLYLEPSTGVLSTKHSIDREEYCPSQNDCFIEAFVTITSGGEYRTYVEVEIIDEDDNPPRFKEKKKNIVLSESESKGFKFNLPLAVDKDSDKYGIAYYSISNKTFVPFKLLESNDDILQASLTSELDRERVDHYDFVLIAHGKSPGRYEGRMNVHVSIDDVNEHAPRFVRTYQVEKEEDLVVGSEIVKVSATDKDVGDNGRVSYLLRDKSLKNFFAIDKDSGLLTTVAELDYERKHSFDITVLAVDNGEKRKTSETTVKLRIIDVNDEAPMINYVSGGSDKLFVKEEMKDVQTISLFRVQDSDSGDGGEFTCTVEEEDFDLTQSYKSDMFVIYSLETNRPFDREGEQQVVSATIKCKDKGQPQLTGEKKVDIHILDINDHGPKFKFDSFEFFVEENQDIGTFVGKIEATDGDDGENAVIVYSLVTDLQSDAVRIDETSGTISTAKKFDREQIDKYNFVVEARDKGKPAQTAEAKVRIIVKDIDDNPPVFTKQLYEFTLKEEQNSGDVGQVIAMDIDSYTNNQFEYRLDERTANLEIFTIAKYDGYIYSQQPLDREKGQIREIQVFAVSKDTPNVRTASTTVRVILDDINDCDPQFIYPTEMNNSISISNYYPVANVIAVVSAYDLDATDDNSRLQYSITSKTSYFKIDMDTGSVTVAKSLRSFSLRVFHLEITVQDYGIPTLFNRTILRVTVNASTPLPVHLRANADIMDSRNLIIIVIVASLSTVLSILLAAAIVITVRRKREERNPIIHKHQYPILFSTSKSPNHDDSDSNKSTSSITILKNGIINQNRNESLYSNGFATGSSIGLQRVSDHPGAIAVSNSMIKQRDDSDSDATSKLTDDSGRGSNEETVTKSRCEKMEYQTKPIRVEFDTLERNDSNSNNNYQLASGRSKGVKGRLKYGYKSPRPPFQQTSSLSPIDNLNSRWSHV</sequence>
<dbReference type="FunFam" id="2.60.40.60:FF:000058">
    <property type="entry name" value="FAT atypical cadherin 3"/>
    <property type="match status" value="1"/>
</dbReference>
<evidence type="ECO:0000256" key="1">
    <source>
        <dbReference type="ARBA" id="ARBA00004251"/>
    </source>
</evidence>
<feature type="compositionally biased region" description="Polar residues" evidence="14">
    <location>
        <begin position="948"/>
        <end position="958"/>
    </location>
</feature>
<keyword evidence="7 13" id="KW-0106">Calcium</keyword>
<comment type="subcellular location">
    <subcellularLocation>
        <location evidence="1">Cell membrane</location>
        <topology evidence="1">Single-pass type I membrane protein</topology>
    </subcellularLocation>
</comment>
<feature type="domain" description="Cadherin" evidence="17">
    <location>
        <begin position="668"/>
        <end position="770"/>
    </location>
</feature>
<feature type="signal peptide" evidence="16">
    <location>
        <begin position="1"/>
        <end position="19"/>
    </location>
</feature>
<dbReference type="EMBL" id="CAJFCJ010000029">
    <property type="protein sequence ID" value="CAD5125850.1"/>
    <property type="molecule type" value="Genomic_DNA"/>
</dbReference>
<feature type="compositionally biased region" description="Polar residues" evidence="14">
    <location>
        <begin position="979"/>
        <end position="998"/>
    </location>
</feature>
<dbReference type="PROSITE" id="PS00232">
    <property type="entry name" value="CADHERIN_1"/>
    <property type="match status" value="1"/>
</dbReference>
<keyword evidence="11" id="KW-1015">Disulfide bond</keyword>
<keyword evidence="9 15" id="KW-1133">Transmembrane helix</keyword>
<feature type="domain" description="Cadherin" evidence="17">
    <location>
        <begin position="559"/>
        <end position="664"/>
    </location>
</feature>
<keyword evidence="12" id="KW-0325">Glycoprotein</keyword>
<keyword evidence="5 16" id="KW-0732">Signal</keyword>
<feature type="domain" description="Cadherin" evidence="17">
    <location>
        <begin position="237"/>
        <end position="341"/>
    </location>
</feature>
<dbReference type="PANTHER" id="PTHR24028:SF146">
    <property type="entry name" value="CADHERIN 96CB, ISOFORM D-RELATED"/>
    <property type="match status" value="1"/>
</dbReference>
<evidence type="ECO:0000256" key="10">
    <source>
        <dbReference type="ARBA" id="ARBA00023136"/>
    </source>
</evidence>
<keyword evidence="3" id="KW-0245">EGF-like domain</keyword>
<evidence type="ECO:0000256" key="12">
    <source>
        <dbReference type="ARBA" id="ARBA00023180"/>
    </source>
</evidence>
<evidence type="ECO:0000256" key="16">
    <source>
        <dbReference type="SAM" id="SignalP"/>
    </source>
</evidence>
<dbReference type="OrthoDB" id="6252479at2759"/>
<evidence type="ECO:0000313" key="19">
    <source>
        <dbReference type="Proteomes" id="UP000549394"/>
    </source>
</evidence>
<evidence type="ECO:0000256" key="8">
    <source>
        <dbReference type="ARBA" id="ARBA00022889"/>
    </source>
</evidence>
<evidence type="ECO:0000313" key="18">
    <source>
        <dbReference type="EMBL" id="CAD5125850.1"/>
    </source>
</evidence>
<keyword evidence="8" id="KW-0130">Cell adhesion</keyword>
<dbReference type="FunFam" id="2.60.40.60:FF:000015">
    <property type="entry name" value="FAT atypical cadherin 1"/>
    <property type="match status" value="1"/>
</dbReference>
<evidence type="ECO:0000256" key="4">
    <source>
        <dbReference type="ARBA" id="ARBA00022692"/>
    </source>
</evidence>
<keyword evidence="2" id="KW-1003">Cell membrane</keyword>
<dbReference type="FunFam" id="2.60.40.60:FF:000005">
    <property type="entry name" value="Protocadherin 9"/>
    <property type="match status" value="1"/>
</dbReference>
<feature type="chain" id="PRO_5029478827" evidence="16">
    <location>
        <begin position="20"/>
        <end position="998"/>
    </location>
</feature>
<dbReference type="PROSITE" id="PS50268">
    <property type="entry name" value="CADHERIN_2"/>
    <property type="match status" value="7"/>
</dbReference>
<dbReference type="Gene3D" id="2.60.40.60">
    <property type="entry name" value="Cadherins"/>
    <property type="match status" value="7"/>
</dbReference>
<name>A0A7I8WCN4_9ANNE</name>
<dbReference type="PRINTS" id="PR00205">
    <property type="entry name" value="CADHERIN"/>
</dbReference>
<feature type="domain" description="Cadherin" evidence="17">
    <location>
        <begin position="131"/>
        <end position="237"/>
    </location>
</feature>
<evidence type="ECO:0000256" key="3">
    <source>
        <dbReference type="ARBA" id="ARBA00022536"/>
    </source>
</evidence>
<protein>
    <submittedName>
        <fullName evidence="18">DgyrCDS14048</fullName>
    </submittedName>
</protein>
<evidence type="ECO:0000256" key="5">
    <source>
        <dbReference type="ARBA" id="ARBA00022729"/>
    </source>
</evidence>
<dbReference type="CDD" id="cd11304">
    <property type="entry name" value="Cadherin_repeat"/>
    <property type="match status" value="6"/>
</dbReference>
<dbReference type="GO" id="GO:0007156">
    <property type="term" value="P:homophilic cell adhesion via plasma membrane adhesion molecules"/>
    <property type="evidence" value="ECO:0007669"/>
    <property type="project" value="InterPro"/>
</dbReference>
<feature type="domain" description="Cadherin" evidence="17">
    <location>
        <begin position="454"/>
        <end position="558"/>
    </location>
</feature>
<dbReference type="Proteomes" id="UP000549394">
    <property type="component" value="Unassembled WGS sequence"/>
</dbReference>
<evidence type="ECO:0000256" key="6">
    <source>
        <dbReference type="ARBA" id="ARBA00022737"/>
    </source>
</evidence>
<evidence type="ECO:0000256" key="13">
    <source>
        <dbReference type="PROSITE-ProRule" id="PRU00043"/>
    </source>
</evidence>
<dbReference type="PANTHER" id="PTHR24028">
    <property type="entry name" value="CADHERIN-87A"/>
    <property type="match status" value="1"/>
</dbReference>
<evidence type="ECO:0000256" key="11">
    <source>
        <dbReference type="ARBA" id="ARBA00023157"/>
    </source>
</evidence>
<evidence type="ECO:0000256" key="2">
    <source>
        <dbReference type="ARBA" id="ARBA00022475"/>
    </source>
</evidence>
<proteinExistence type="predicted"/>
<dbReference type="SMART" id="SM00112">
    <property type="entry name" value="CA"/>
    <property type="match status" value="7"/>
</dbReference>
<dbReference type="InterPro" id="IPR050174">
    <property type="entry name" value="Protocadherin/Cadherin-CA"/>
</dbReference>
<comment type="caution">
    <text evidence="18">The sequence shown here is derived from an EMBL/GenBank/DDBJ whole genome shotgun (WGS) entry which is preliminary data.</text>
</comment>
<evidence type="ECO:0000256" key="14">
    <source>
        <dbReference type="SAM" id="MobiDB-lite"/>
    </source>
</evidence>
<keyword evidence="6" id="KW-0677">Repeat</keyword>
<dbReference type="GO" id="GO:0005509">
    <property type="term" value="F:calcium ion binding"/>
    <property type="evidence" value="ECO:0007669"/>
    <property type="project" value="UniProtKB-UniRule"/>
</dbReference>
<dbReference type="InterPro" id="IPR015919">
    <property type="entry name" value="Cadherin-like_sf"/>
</dbReference>
<feature type="compositionally biased region" description="Basic and acidic residues" evidence="14">
    <location>
        <begin position="908"/>
        <end position="928"/>
    </location>
</feature>
<dbReference type="GO" id="GO:0005886">
    <property type="term" value="C:plasma membrane"/>
    <property type="evidence" value="ECO:0007669"/>
    <property type="project" value="UniProtKB-SubCell"/>
</dbReference>
<feature type="domain" description="Cadherin" evidence="17">
    <location>
        <begin position="44"/>
        <end position="130"/>
    </location>
</feature>
<feature type="domain" description="Cadherin" evidence="17">
    <location>
        <begin position="353"/>
        <end position="453"/>
    </location>
</feature>
<accession>A0A7I8WCN4</accession>
<evidence type="ECO:0000256" key="7">
    <source>
        <dbReference type="ARBA" id="ARBA00022837"/>
    </source>
</evidence>
<evidence type="ECO:0000256" key="15">
    <source>
        <dbReference type="SAM" id="Phobius"/>
    </source>
</evidence>
<evidence type="ECO:0000259" key="17">
    <source>
        <dbReference type="PROSITE" id="PS50268"/>
    </source>
</evidence>
<dbReference type="SUPFAM" id="SSF49313">
    <property type="entry name" value="Cadherin-like"/>
    <property type="match status" value="6"/>
</dbReference>
<keyword evidence="10 15" id="KW-0472">Membrane</keyword>
<dbReference type="InterPro" id="IPR013164">
    <property type="entry name" value="Cadherin_N"/>
</dbReference>
<reference evidence="18 19" key="1">
    <citation type="submission" date="2020-08" db="EMBL/GenBank/DDBJ databases">
        <authorList>
            <person name="Hejnol A."/>
        </authorList>
    </citation>
    <scope>NUCLEOTIDE SEQUENCE [LARGE SCALE GENOMIC DNA]</scope>
</reference>
<dbReference type="AlphaFoldDB" id="A0A7I8WCN4"/>
<feature type="region of interest" description="Disordered" evidence="14">
    <location>
        <begin position="891"/>
        <end position="928"/>
    </location>
</feature>
<keyword evidence="4 15" id="KW-0812">Transmembrane</keyword>
<evidence type="ECO:0000256" key="9">
    <source>
        <dbReference type="ARBA" id="ARBA00022989"/>
    </source>
</evidence>
<dbReference type="InterPro" id="IPR020894">
    <property type="entry name" value="Cadherin_CS"/>
</dbReference>
<gene>
    <name evidence="18" type="ORF">DGYR_LOCUS13160</name>
</gene>